<evidence type="ECO:0000259" key="2">
    <source>
        <dbReference type="PROSITE" id="PS50213"/>
    </source>
</evidence>
<dbReference type="Gene3D" id="2.30.180.10">
    <property type="entry name" value="FAS1 domain"/>
    <property type="match status" value="5"/>
</dbReference>
<sequence>MEKLMKHFNFLMLFTVAFVLFIACSNDDDDSPIIMTDTITALAVATPDLSNLVSALQRAGLANEFNGSASYTVFAPTNAAFAAFLSANGFTSVEDVPVDVLTQILKNHVLSGVAKSSDLESGYVTNLADGPTSGTHLSMYINTTSGVTINGNSDVTQADIMASNGVIHIVDAVIGLPSIVDFVLADNTFSILRSALTRADLTFDYVTTLSTPNGTDPAPFTVFAPTNDAFVSLLDELGANSLDDIDESTLKATLNLHAVAGANVLSSGLSDDMTVATLGGDITANVSGGATLTDSNGRISNIIVTDVQAANGIIHVIDKVVLPKLPQTIVGKALDTPSLSILVEALQAADGDLVSVLGSTGPFTVLAPTNDAFTTFLSDNGYSSVNDVPTAALTQILLNHVISGSAIMSTDLMASGSGYASTNATGVGDNAMSLFFDTSNGVIFNGISTVTTADIEATNGVIHIVDKVIGLPNIVDHVVANPNLSNLVGLLTNGGNTTFTNLLSTAGDFTVFAPSNDAITAFSNPDNNAIETILSNHVIAGVSAASTGLTNSYVNTLATFGNTDKNLSLYINVDNGVWINGISQVETADIITSNGIIHTVNAVIDIPTVVTFATADPNFSTLVSALTELTPNTDFVATLSTANSTSPAPFTIFAPTNDAFAAITIPSDETVLAQILSHHVITDMNITSGDLTPNGDTTAQSLEGDNLTISLPGSGDNIADLTDGSGNSDIGIIKVDVQAGNGVIHVINKVALPM</sequence>
<protein>
    <recommendedName>
        <fullName evidence="2">FAS1 domain-containing protein</fullName>
    </recommendedName>
</protein>
<dbReference type="PANTHER" id="PTHR10900:SF77">
    <property type="entry name" value="FI19380P1"/>
    <property type="match status" value="1"/>
</dbReference>
<reference evidence="4" key="1">
    <citation type="journal article" date="2019" name="Int. J. Syst. Evol. Microbiol.">
        <title>The Global Catalogue of Microorganisms (GCM) 10K type strain sequencing project: providing services to taxonomists for standard genome sequencing and annotation.</title>
        <authorList>
            <consortium name="The Broad Institute Genomics Platform"/>
            <consortium name="The Broad Institute Genome Sequencing Center for Infectious Disease"/>
            <person name="Wu L."/>
            <person name="Ma J."/>
        </authorList>
    </citation>
    <scope>NUCLEOTIDE SEQUENCE [LARGE SCALE GENOMIC DNA]</scope>
    <source>
        <strain evidence="4">JCM 17111</strain>
    </source>
</reference>
<organism evidence="3 4">
    <name type="scientific">Snuella lapsa</name>
    <dbReference type="NCBI Taxonomy" id="870481"/>
    <lineage>
        <taxon>Bacteria</taxon>
        <taxon>Pseudomonadati</taxon>
        <taxon>Bacteroidota</taxon>
        <taxon>Flavobacteriia</taxon>
        <taxon>Flavobacteriales</taxon>
        <taxon>Flavobacteriaceae</taxon>
        <taxon>Snuella</taxon>
    </lineage>
</organism>
<feature type="domain" description="FAS1" evidence="2">
    <location>
        <begin position="471"/>
        <end position="604"/>
    </location>
</feature>
<keyword evidence="4" id="KW-1185">Reference proteome</keyword>
<comment type="caution">
    <text evidence="3">The sequence shown here is derived from an EMBL/GenBank/DDBJ whole genome shotgun (WGS) entry which is preliminary data.</text>
</comment>
<dbReference type="Pfam" id="PF02469">
    <property type="entry name" value="Fasciclin"/>
    <property type="match status" value="5"/>
</dbReference>
<feature type="chain" id="PRO_5046492598" description="FAS1 domain-containing protein" evidence="1">
    <location>
        <begin position="26"/>
        <end position="754"/>
    </location>
</feature>
<dbReference type="SMART" id="SM00554">
    <property type="entry name" value="FAS1"/>
    <property type="match status" value="5"/>
</dbReference>
<accession>A0ABP6YN24</accession>
<feature type="domain" description="FAS1" evidence="2">
    <location>
        <begin position="176"/>
        <end position="321"/>
    </location>
</feature>
<proteinExistence type="predicted"/>
<feature type="domain" description="FAS1" evidence="2">
    <location>
        <begin position="606"/>
        <end position="751"/>
    </location>
</feature>
<dbReference type="Proteomes" id="UP001500954">
    <property type="component" value="Unassembled WGS sequence"/>
</dbReference>
<dbReference type="PROSITE" id="PS51257">
    <property type="entry name" value="PROKAR_LIPOPROTEIN"/>
    <property type="match status" value="1"/>
</dbReference>
<evidence type="ECO:0000313" key="4">
    <source>
        <dbReference type="Proteomes" id="UP001500954"/>
    </source>
</evidence>
<evidence type="ECO:0000313" key="3">
    <source>
        <dbReference type="EMBL" id="GAA3586070.1"/>
    </source>
</evidence>
<gene>
    <name evidence="3" type="ORF">GCM10022395_37450</name>
</gene>
<feature type="signal peptide" evidence="1">
    <location>
        <begin position="1"/>
        <end position="25"/>
    </location>
</feature>
<evidence type="ECO:0000256" key="1">
    <source>
        <dbReference type="SAM" id="SignalP"/>
    </source>
</evidence>
<dbReference type="InterPro" id="IPR050904">
    <property type="entry name" value="Adhesion/Biosynth-related"/>
</dbReference>
<feature type="domain" description="FAS1" evidence="2">
    <location>
        <begin position="36"/>
        <end position="174"/>
    </location>
</feature>
<dbReference type="InterPro" id="IPR036378">
    <property type="entry name" value="FAS1_dom_sf"/>
</dbReference>
<name>A0ABP6YN24_9FLAO</name>
<dbReference type="PANTHER" id="PTHR10900">
    <property type="entry name" value="PERIOSTIN-RELATED"/>
    <property type="match status" value="1"/>
</dbReference>
<dbReference type="SUPFAM" id="SSF82153">
    <property type="entry name" value="FAS1 domain"/>
    <property type="match status" value="5"/>
</dbReference>
<feature type="domain" description="FAS1" evidence="2">
    <location>
        <begin position="326"/>
        <end position="469"/>
    </location>
</feature>
<dbReference type="EMBL" id="BAABCY010000108">
    <property type="protein sequence ID" value="GAA3586070.1"/>
    <property type="molecule type" value="Genomic_DNA"/>
</dbReference>
<dbReference type="InterPro" id="IPR000782">
    <property type="entry name" value="FAS1_domain"/>
</dbReference>
<keyword evidence="1" id="KW-0732">Signal</keyword>
<dbReference type="PROSITE" id="PS50213">
    <property type="entry name" value="FAS1"/>
    <property type="match status" value="5"/>
</dbReference>